<protein>
    <submittedName>
        <fullName evidence="1">16101_t:CDS:1</fullName>
    </submittedName>
</protein>
<organism evidence="1 2">
    <name type="scientific">Cetraspora pellucida</name>
    <dbReference type="NCBI Taxonomy" id="1433469"/>
    <lineage>
        <taxon>Eukaryota</taxon>
        <taxon>Fungi</taxon>
        <taxon>Fungi incertae sedis</taxon>
        <taxon>Mucoromycota</taxon>
        <taxon>Glomeromycotina</taxon>
        <taxon>Glomeromycetes</taxon>
        <taxon>Diversisporales</taxon>
        <taxon>Gigasporaceae</taxon>
        <taxon>Cetraspora</taxon>
    </lineage>
</organism>
<dbReference type="Proteomes" id="UP000789366">
    <property type="component" value="Unassembled WGS sequence"/>
</dbReference>
<dbReference type="EMBL" id="CAJVPW010056719">
    <property type="protein sequence ID" value="CAG8775378.1"/>
    <property type="molecule type" value="Genomic_DNA"/>
</dbReference>
<evidence type="ECO:0000313" key="1">
    <source>
        <dbReference type="EMBL" id="CAG8775378.1"/>
    </source>
</evidence>
<gene>
    <name evidence="1" type="ORF">SPELUC_LOCUS16036</name>
</gene>
<name>A0ACA9R3E7_9GLOM</name>
<sequence>WQNKRHDTDFTSALHIGSIANPQDCCKNCFDDPECLQWGFTSAPTCYNYKNKPNSTDVCNGLIIDYTGSDLNSGIIRCNDNDN</sequence>
<feature type="non-terminal residue" evidence="1">
    <location>
        <position position="1"/>
    </location>
</feature>
<evidence type="ECO:0000313" key="2">
    <source>
        <dbReference type="Proteomes" id="UP000789366"/>
    </source>
</evidence>
<feature type="non-terminal residue" evidence="1">
    <location>
        <position position="83"/>
    </location>
</feature>
<comment type="caution">
    <text evidence="1">The sequence shown here is derived from an EMBL/GenBank/DDBJ whole genome shotgun (WGS) entry which is preliminary data.</text>
</comment>
<reference evidence="1" key="1">
    <citation type="submission" date="2021-06" db="EMBL/GenBank/DDBJ databases">
        <authorList>
            <person name="Kallberg Y."/>
            <person name="Tangrot J."/>
            <person name="Rosling A."/>
        </authorList>
    </citation>
    <scope>NUCLEOTIDE SEQUENCE</scope>
    <source>
        <strain evidence="1">28 12/20/2015</strain>
    </source>
</reference>
<proteinExistence type="predicted"/>
<accession>A0ACA9R3E7</accession>
<keyword evidence="2" id="KW-1185">Reference proteome</keyword>